<evidence type="ECO:0000313" key="4">
    <source>
        <dbReference type="Proteomes" id="UP000063781"/>
    </source>
</evidence>
<dbReference type="PANTHER" id="PTHR31126:SF1">
    <property type="entry name" value="TYROSINE SPECIFIC PROTEIN PHOSPHATASES DOMAIN-CONTAINING PROTEIN"/>
    <property type="match status" value="1"/>
</dbReference>
<dbReference type="InterPro" id="IPR000387">
    <property type="entry name" value="Tyr_Pase_dom"/>
</dbReference>
<dbReference type="InterPro" id="IPR029021">
    <property type="entry name" value="Prot-tyrosine_phosphatase-like"/>
</dbReference>
<feature type="domain" description="Tyrosine specific protein phosphatases" evidence="2">
    <location>
        <begin position="122"/>
        <end position="176"/>
    </location>
</feature>
<name>A0A109UGV2_9FIRM</name>
<dbReference type="Gene3D" id="3.90.190.10">
    <property type="entry name" value="Protein tyrosine phosphatase superfamily"/>
    <property type="match status" value="1"/>
</dbReference>
<gene>
    <name evidence="3" type="ORF">AOC36_03840</name>
</gene>
<evidence type="ECO:0000313" key="3">
    <source>
        <dbReference type="EMBL" id="AMC93133.1"/>
    </source>
</evidence>
<dbReference type="InterPro" id="IPR016130">
    <property type="entry name" value="Tyr_Pase_AS"/>
</dbReference>
<comment type="similarity">
    <text evidence="1">Belongs to the protein-tyrosine phosphatase family.</text>
</comment>
<protein>
    <recommendedName>
        <fullName evidence="2">Tyrosine specific protein phosphatases domain-containing protein</fullName>
    </recommendedName>
</protein>
<proteinExistence type="inferred from homology"/>
<dbReference type="PROSITE" id="PS00383">
    <property type="entry name" value="TYR_PHOSPHATASE_1"/>
    <property type="match status" value="1"/>
</dbReference>
<dbReference type="AlphaFoldDB" id="A0A109UGV2"/>
<dbReference type="STRING" id="1514105.AOC36_03840"/>
<dbReference type="SUPFAM" id="SSF52799">
    <property type="entry name" value="(Phosphotyrosine protein) phosphatases II"/>
    <property type="match status" value="1"/>
</dbReference>
<dbReference type="PROSITE" id="PS50056">
    <property type="entry name" value="TYR_PHOSPHATASE_2"/>
    <property type="match status" value="1"/>
</dbReference>
<accession>A0A109UGV2</accession>
<dbReference type="PANTHER" id="PTHR31126">
    <property type="entry name" value="TYROSINE-PROTEIN PHOSPHATASE"/>
    <property type="match status" value="1"/>
</dbReference>
<reference evidence="3 4" key="1">
    <citation type="submission" date="2015-10" db="EMBL/GenBank/DDBJ databases">
        <title>Erysipelothrix larvae sp. LV19 isolated from the larval gut of the rhinoceros beetle, Trypoxylus dichotomus.</title>
        <authorList>
            <person name="Lim S."/>
            <person name="Kim B.-C."/>
        </authorList>
    </citation>
    <scope>NUCLEOTIDE SEQUENCE [LARGE SCALE GENOMIC DNA]</scope>
    <source>
        <strain evidence="3 4">LV19</strain>
    </source>
</reference>
<dbReference type="RefSeq" id="WP_067631608.1">
    <property type="nucleotide sequence ID" value="NZ_CP013213.1"/>
</dbReference>
<evidence type="ECO:0000259" key="2">
    <source>
        <dbReference type="PROSITE" id="PS50056"/>
    </source>
</evidence>
<dbReference type="InterPro" id="IPR026893">
    <property type="entry name" value="Tyr/Ser_Pase_IphP-type"/>
</dbReference>
<dbReference type="Pfam" id="PF13350">
    <property type="entry name" value="Y_phosphatase3"/>
    <property type="match status" value="1"/>
</dbReference>
<evidence type="ECO:0000256" key="1">
    <source>
        <dbReference type="ARBA" id="ARBA00009580"/>
    </source>
</evidence>
<dbReference type="Proteomes" id="UP000063781">
    <property type="component" value="Chromosome"/>
</dbReference>
<keyword evidence="4" id="KW-1185">Reference proteome</keyword>
<dbReference type="KEGG" id="erl:AOC36_03840"/>
<dbReference type="GO" id="GO:0004721">
    <property type="term" value="F:phosphoprotein phosphatase activity"/>
    <property type="evidence" value="ECO:0007669"/>
    <property type="project" value="InterPro"/>
</dbReference>
<organism evidence="3 4">
    <name type="scientific">Erysipelothrix larvae</name>
    <dbReference type="NCBI Taxonomy" id="1514105"/>
    <lineage>
        <taxon>Bacteria</taxon>
        <taxon>Bacillati</taxon>
        <taxon>Bacillota</taxon>
        <taxon>Erysipelotrichia</taxon>
        <taxon>Erysipelotrichales</taxon>
        <taxon>Erysipelotrichaceae</taxon>
        <taxon>Erysipelothrix</taxon>
    </lineage>
</organism>
<sequence length="250" mass="28602">MDTVVNFRDLGGLKTRSGSYIKKHRLLRSGELVNISEEDKVLLVEGYNLRNIVDFRSNNEVKRSPDDTLDGVFYHNIDIMKNIENKASKKSFFKNRNSESIDPMVDIYRSIITNETACKGYREFIDVLLNNSEGSTIFHCFAGKDRTGIAAAIILTLLDVDEASIMDDYLLTNEMRKEANEEILRTMLKEGYSPFEVNKMATFLGVTSEYLETAYQEATDKFGSFSCFIMDGIGVSHEEIERLRLMYTEK</sequence>
<dbReference type="EMBL" id="CP013213">
    <property type="protein sequence ID" value="AMC93133.1"/>
    <property type="molecule type" value="Genomic_DNA"/>
</dbReference>